<reference evidence="1 2" key="1">
    <citation type="submission" date="2019-12" db="EMBL/GenBank/DDBJ databases">
        <title>Corynebacterium sp. nov., isolated from feces of the Anser Albifrons in China.</title>
        <authorList>
            <person name="Liu Q."/>
        </authorList>
    </citation>
    <scope>NUCLEOTIDE SEQUENCE [LARGE SCALE GENOMIC DNA]</scope>
    <source>
        <strain evidence="1 2">23H37-10</strain>
    </source>
</reference>
<gene>
    <name evidence="1" type="ORF">GP473_01470</name>
</gene>
<protein>
    <submittedName>
        <fullName evidence="1">Uncharacterized protein</fullName>
    </submittedName>
</protein>
<accession>A0A7G7YM22</accession>
<evidence type="ECO:0000313" key="1">
    <source>
        <dbReference type="EMBL" id="QNH95542.1"/>
    </source>
</evidence>
<dbReference type="RefSeq" id="WP_185769472.1">
    <property type="nucleotide sequence ID" value="NZ_CP046883.1"/>
</dbReference>
<dbReference type="AlphaFoldDB" id="A0A7G7YM22"/>
<sequence>MSKWLRDGDVVLTRRNDYELVTATGEPVRNGQRWVLLVKSWSRLSSGSSRSISMSRCRGQKDAIEQQDRIKSGYHGLSDPEREQAAPVFAELEGAGVWIDFAERRQGRVSSPLPHHRRPMCTRVLRMDSPLVLVSSRTG</sequence>
<keyword evidence="2" id="KW-1185">Reference proteome</keyword>
<dbReference type="KEGG" id="cans:GP473_01470"/>
<evidence type="ECO:0000313" key="2">
    <source>
        <dbReference type="Proteomes" id="UP000515275"/>
    </source>
</evidence>
<dbReference type="EMBL" id="CP046883">
    <property type="protein sequence ID" value="QNH95542.1"/>
    <property type="molecule type" value="Genomic_DNA"/>
</dbReference>
<proteinExistence type="predicted"/>
<name>A0A7G7YM22_9CORY</name>
<dbReference type="Proteomes" id="UP000515275">
    <property type="component" value="Chromosome"/>
</dbReference>
<organism evidence="1 2">
    <name type="scientific">Corynebacterium anserum</name>
    <dbReference type="NCBI Taxonomy" id="2684406"/>
    <lineage>
        <taxon>Bacteria</taxon>
        <taxon>Bacillati</taxon>
        <taxon>Actinomycetota</taxon>
        <taxon>Actinomycetes</taxon>
        <taxon>Mycobacteriales</taxon>
        <taxon>Corynebacteriaceae</taxon>
        <taxon>Corynebacterium</taxon>
    </lineage>
</organism>